<feature type="region of interest" description="Disordered" evidence="1">
    <location>
        <begin position="79"/>
        <end position="112"/>
    </location>
</feature>
<accession>A0AAV5X110</accession>
<name>A0AAV5X110_9BILA</name>
<comment type="caution">
    <text evidence="2">The sequence shown here is derived from an EMBL/GenBank/DDBJ whole genome shotgun (WGS) entry which is preliminary data.</text>
</comment>
<dbReference type="EMBL" id="BTSY01000029">
    <property type="protein sequence ID" value="GMT37052.1"/>
    <property type="molecule type" value="Genomic_DNA"/>
</dbReference>
<dbReference type="EMBL" id="BTSY01000007">
    <property type="protein sequence ID" value="GMT36595.1"/>
    <property type="molecule type" value="Genomic_DNA"/>
</dbReference>
<gene>
    <name evidence="2" type="ORF">PFISCL1PPCAC_27892</name>
    <name evidence="3" type="ORF">PFISCL1PPCAC_28349</name>
</gene>
<reference evidence="2" key="1">
    <citation type="submission" date="2023-10" db="EMBL/GenBank/DDBJ databases">
        <title>Genome assembly of Pristionchus species.</title>
        <authorList>
            <person name="Yoshida K."/>
            <person name="Sommer R.J."/>
        </authorList>
    </citation>
    <scope>NUCLEOTIDE SEQUENCE</scope>
    <source>
        <strain evidence="2">RS5133</strain>
    </source>
</reference>
<evidence type="ECO:0000313" key="2">
    <source>
        <dbReference type="EMBL" id="GMT36595.1"/>
    </source>
</evidence>
<feature type="compositionally biased region" description="Polar residues" evidence="1">
    <location>
        <begin position="80"/>
        <end position="95"/>
    </location>
</feature>
<dbReference type="Proteomes" id="UP001432322">
    <property type="component" value="Unassembled WGS sequence"/>
</dbReference>
<protein>
    <submittedName>
        <fullName evidence="2">Uncharacterized protein</fullName>
    </submittedName>
</protein>
<organism evidence="2 4">
    <name type="scientific">Pristionchus fissidentatus</name>
    <dbReference type="NCBI Taxonomy" id="1538716"/>
    <lineage>
        <taxon>Eukaryota</taxon>
        <taxon>Metazoa</taxon>
        <taxon>Ecdysozoa</taxon>
        <taxon>Nematoda</taxon>
        <taxon>Chromadorea</taxon>
        <taxon>Rhabditida</taxon>
        <taxon>Rhabditina</taxon>
        <taxon>Diplogasteromorpha</taxon>
        <taxon>Diplogasteroidea</taxon>
        <taxon>Neodiplogasteridae</taxon>
        <taxon>Pristionchus</taxon>
    </lineage>
</organism>
<evidence type="ECO:0000256" key="1">
    <source>
        <dbReference type="SAM" id="MobiDB-lite"/>
    </source>
</evidence>
<evidence type="ECO:0000313" key="3">
    <source>
        <dbReference type="EMBL" id="GMT37052.1"/>
    </source>
</evidence>
<feature type="region of interest" description="Disordered" evidence="1">
    <location>
        <begin position="1"/>
        <end position="67"/>
    </location>
</feature>
<feature type="compositionally biased region" description="Basic and acidic residues" evidence="1">
    <location>
        <begin position="20"/>
        <end position="32"/>
    </location>
</feature>
<proteinExistence type="predicted"/>
<keyword evidence="4" id="KW-1185">Reference proteome</keyword>
<evidence type="ECO:0000313" key="4">
    <source>
        <dbReference type="Proteomes" id="UP001432322"/>
    </source>
</evidence>
<sequence length="112" mass="12104">MSPHIDTSSFQSVSQYSPEIDGKKSRISHDEGISAPSSDHSSTDARSDNESCELNMTTDESDDDREIITKESIVAKIKVGSSQISTDEIVTSSPEDPTPDRSLSLMNPSSLV</sequence>
<dbReference type="AlphaFoldDB" id="A0AAV5X110"/>
<feature type="compositionally biased region" description="Polar residues" evidence="1">
    <location>
        <begin position="1"/>
        <end position="17"/>
    </location>
</feature>